<dbReference type="InterPro" id="IPR011335">
    <property type="entry name" value="Restrct_endonuc-II-like"/>
</dbReference>
<sequence length="292" mass="32958">MSDTHSNPELPKHQIYELVVADVLKKFDANATVKHDVKLPSANGKRKRQIDVYIEGKIAGMPLNIIVDCKYYDKKLDVKDVEQFIGMVEDIKPNLGILISPVGFSSGAIDRVKEYGTRISLCSIFNGNHIDYSTPLGIWMYRIERTGLKLKITITNGNQAMKYPLPAPELWMVEDMFGKRMKLLDVAAETIIEDKSLMHDKTGFTFIDTDKYLFVDGVHTIKLAEMKVWFDSVITVGKRYIRYTSGTAIVKEKEVTTLTPLSTDIISVEGDFEPLSLKQTLAFLKSKGKTIN</sequence>
<dbReference type="InterPro" id="IPR007560">
    <property type="entry name" value="Restrct_endonuc_IV_Mrr"/>
</dbReference>
<dbReference type="GO" id="GO:0004519">
    <property type="term" value="F:endonuclease activity"/>
    <property type="evidence" value="ECO:0007669"/>
    <property type="project" value="UniProtKB-KW"/>
</dbReference>
<keyword evidence="2" id="KW-0378">Hydrolase</keyword>
<keyword evidence="2" id="KW-0255">Endonuclease</keyword>
<evidence type="ECO:0000259" key="1">
    <source>
        <dbReference type="Pfam" id="PF04471"/>
    </source>
</evidence>
<dbReference type="GO" id="GO:0009307">
    <property type="term" value="P:DNA restriction-modification system"/>
    <property type="evidence" value="ECO:0007669"/>
    <property type="project" value="InterPro"/>
</dbReference>
<dbReference type="RefSeq" id="WP_169611307.1">
    <property type="nucleotide sequence ID" value="NZ_CP051683.1"/>
</dbReference>
<accession>A0A7L5E6G5</accession>
<keyword evidence="2" id="KW-0540">Nuclease</keyword>
<dbReference type="InterPro" id="IPR011856">
    <property type="entry name" value="tRNA_endonuc-like_dom_sf"/>
</dbReference>
<dbReference type="GO" id="GO:0003677">
    <property type="term" value="F:DNA binding"/>
    <property type="evidence" value="ECO:0007669"/>
    <property type="project" value="InterPro"/>
</dbReference>
<dbReference type="Gene3D" id="3.40.1350.10">
    <property type="match status" value="1"/>
</dbReference>
<protein>
    <submittedName>
        <fullName evidence="2">Restriction endonuclease</fullName>
    </submittedName>
</protein>
<dbReference type="KEGG" id="mrob:HH214_21690"/>
<keyword evidence="3" id="KW-1185">Reference proteome</keyword>
<organism evidence="2 3">
    <name type="scientific">Mucilaginibacter robiniae</name>
    <dbReference type="NCBI Taxonomy" id="2728022"/>
    <lineage>
        <taxon>Bacteria</taxon>
        <taxon>Pseudomonadati</taxon>
        <taxon>Bacteroidota</taxon>
        <taxon>Sphingobacteriia</taxon>
        <taxon>Sphingobacteriales</taxon>
        <taxon>Sphingobacteriaceae</taxon>
        <taxon>Mucilaginibacter</taxon>
    </lineage>
</organism>
<dbReference type="SUPFAM" id="SSF52980">
    <property type="entry name" value="Restriction endonuclease-like"/>
    <property type="match status" value="1"/>
</dbReference>
<dbReference type="EMBL" id="CP051683">
    <property type="protein sequence ID" value="QJD98571.1"/>
    <property type="molecule type" value="Genomic_DNA"/>
</dbReference>
<gene>
    <name evidence="2" type="ORF">HH214_21690</name>
</gene>
<evidence type="ECO:0000313" key="3">
    <source>
        <dbReference type="Proteomes" id="UP000503278"/>
    </source>
</evidence>
<geneLocation type="plasmid" evidence="2 3">
    <name>unnamed1</name>
</geneLocation>
<dbReference type="Pfam" id="PF04471">
    <property type="entry name" value="Mrr_cat"/>
    <property type="match status" value="1"/>
</dbReference>
<feature type="domain" description="Restriction endonuclease type IV Mrr" evidence="1">
    <location>
        <begin position="39"/>
        <end position="121"/>
    </location>
</feature>
<proteinExistence type="predicted"/>
<evidence type="ECO:0000313" key="2">
    <source>
        <dbReference type="EMBL" id="QJD98571.1"/>
    </source>
</evidence>
<dbReference type="Proteomes" id="UP000503278">
    <property type="component" value="Plasmid unnamed1"/>
</dbReference>
<dbReference type="AlphaFoldDB" id="A0A7L5E6G5"/>
<keyword evidence="2" id="KW-0614">Plasmid</keyword>
<name>A0A7L5E6G5_9SPHI</name>
<reference evidence="2 3" key="1">
    <citation type="submission" date="2020-04" db="EMBL/GenBank/DDBJ databases">
        <title>Genome sequencing of novel species.</title>
        <authorList>
            <person name="Heo J."/>
            <person name="Kim S.-J."/>
            <person name="Kim J.-S."/>
            <person name="Hong S.-B."/>
            <person name="Kwon S.-W."/>
        </authorList>
    </citation>
    <scope>NUCLEOTIDE SEQUENCE [LARGE SCALE GENOMIC DNA]</scope>
    <source>
        <strain evidence="2 3">F39-2</strain>
        <plasmid evidence="2 3">unnamed1</plasmid>
    </source>
</reference>